<evidence type="ECO:0000313" key="2">
    <source>
        <dbReference type="Proteomes" id="UP000752814"/>
    </source>
</evidence>
<accession>A0A8J8PC66</accession>
<name>A0A8J8PC66_9ARCH</name>
<dbReference type="Proteomes" id="UP000752814">
    <property type="component" value="Unassembled WGS sequence"/>
</dbReference>
<evidence type="ECO:0000313" key="1">
    <source>
        <dbReference type="EMBL" id="TQS81281.1"/>
    </source>
</evidence>
<dbReference type="AlphaFoldDB" id="A0A8J8PC66"/>
<dbReference type="RefSeq" id="WP_400195047.1">
    <property type="nucleotide sequence ID" value="NZ_CAYAYE010000043.1"/>
</dbReference>
<organism evidence="1 2">
    <name type="scientific">Candidatus Methanomassiliicoccus intestinalis</name>
    <dbReference type="NCBI Taxonomy" id="1406512"/>
    <lineage>
        <taxon>Archaea</taxon>
        <taxon>Methanobacteriati</taxon>
        <taxon>Thermoplasmatota</taxon>
        <taxon>Thermoplasmata</taxon>
        <taxon>Methanomassiliicoccales</taxon>
        <taxon>Methanomassiliicoccaceae</taxon>
        <taxon>Methanomassiliicoccus</taxon>
    </lineage>
</organism>
<sequence length="140" mass="15238">MMENSKEAADAGSFGTEAHFHGSVSKKELVEAARAAVISTADEIVRKRGILLGHVKLFISANGTLKLNMVDPTMGIDMDDKLNDPVVDGEIKYMAAAMGVSDDELENIMMNSLKSIDKAVKLNFKKHEHNHAHNVTFDGV</sequence>
<proteinExistence type="predicted"/>
<reference evidence="1" key="1">
    <citation type="submission" date="2016-03" db="EMBL/GenBank/DDBJ databases">
        <authorList>
            <person name="Borrel G."/>
            <person name="Mccann A."/>
            <person name="O'Toole P.W."/>
        </authorList>
    </citation>
    <scope>NUCLEOTIDE SEQUENCE</scope>
    <source>
        <strain evidence="1">183</strain>
    </source>
</reference>
<dbReference type="EMBL" id="LVVT01000024">
    <property type="protein sequence ID" value="TQS81281.1"/>
    <property type="molecule type" value="Genomic_DNA"/>
</dbReference>
<protein>
    <submittedName>
        <fullName evidence="1">Uncharacterized protein</fullName>
    </submittedName>
</protein>
<gene>
    <name evidence="1" type="ORF">A3207_05295</name>
</gene>
<comment type="caution">
    <text evidence="1">The sequence shown here is derived from an EMBL/GenBank/DDBJ whole genome shotgun (WGS) entry which is preliminary data.</text>
</comment>